<dbReference type="Gene3D" id="1.20.1250.20">
    <property type="entry name" value="MFS general substrate transporter like domains"/>
    <property type="match status" value="1"/>
</dbReference>
<feature type="transmembrane region" description="Helical" evidence="1">
    <location>
        <begin position="96"/>
        <end position="114"/>
    </location>
</feature>
<dbReference type="SUPFAM" id="SSF103473">
    <property type="entry name" value="MFS general substrate transporter"/>
    <property type="match status" value="1"/>
</dbReference>
<proteinExistence type="predicted"/>
<feature type="non-terminal residue" evidence="2">
    <location>
        <position position="1"/>
    </location>
</feature>
<dbReference type="EMBL" id="LAZR01008767">
    <property type="protein sequence ID" value="KKM76673.1"/>
    <property type="molecule type" value="Genomic_DNA"/>
</dbReference>
<organism evidence="2">
    <name type="scientific">marine sediment metagenome</name>
    <dbReference type="NCBI Taxonomy" id="412755"/>
    <lineage>
        <taxon>unclassified sequences</taxon>
        <taxon>metagenomes</taxon>
        <taxon>ecological metagenomes</taxon>
    </lineage>
</organism>
<gene>
    <name evidence="2" type="ORF">LCGC14_1377740</name>
</gene>
<comment type="caution">
    <text evidence="2">The sequence shown here is derived from an EMBL/GenBank/DDBJ whole genome shotgun (WGS) entry which is preliminary data.</text>
</comment>
<sequence length="149" mass="16914">VCISGYIILFLIYPYLFEIWMVYVFLIAYALCMASVYPLISSNITKAVGPEKQGAISGWTTNIQGISQTISPLISTGFLEIGSITIGLFYLDSYQLIGFVIVILAIALLIIAYIDVKKHPRLYAYEKIRKKRVEVKKRREKAKLDLEIK</sequence>
<keyword evidence="1" id="KW-0472">Membrane</keyword>
<evidence type="ECO:0008006" key="3">
    <source>
        <dbReference type="Google" id="ProtNLM"/>
    </source>
</evidence>
<dbReference type="AlphaFoldDB" id="A0A0F9K3W6"/>
<protein>
    <recommendedName>
        <fullName evidence="3">Major facilitator superfamily (MFS) profile domain-containing protein</fullName>
    </recommendedName>
</protein>
<keyword evidence="1" id="KW-1133">Transmembrane helix</keyword>
<evidence type="ECO:0000256" key="1">
    <source>
        <dbReference type="SAM" id="Phobius"/>
    </source>
</evidence>
<dbReference type="GO" id="GO:0022857">
    <property type="term" value="F:transmembrane transporter activity"/>
    <property type="evidence" value="ECO:0007669"/>
    <property type="project" value="InterPro"/>
</dbReference>
<dbReference type="InterPro" id="IPR011701">
    <property type="entry name" value="MFS"/>
</dbReference>
<name>A0A0F9K3W6_9ZZZZ</name>
<dbReference type="Pfam" id="PF07690">
    <property type="entry name" value="MFS_1"/>
    <property type="match status" value="1"/>
</dbReference>
<accession>A0A0F9K3W6</accession>
<reference evidence="2" key="1">
    <citation type="journal article" date="2015" name="Nature">
        <title>Complex archaea that bridge the gap between prokaryotes and eukaryotes.</title>
        <authorList>
            <person name="Spang A."/>
            <person name="Saw J.H."/>
            <person name="Jorgensen S.L."/>
            <person name="Zaremba-Niedzwiedzka K."/>
            <person name="Martijn J."/>
            <person name="Lind A.E."/>
            <person name="van Eijk R."/>
            <person name="Schleper C."/>
            <person name="Guy L."/>
            <person name="Ettema T.J."/>
        </authorList>
    </citation>
    <scope>NUCLEOTIDE SEQUENCE</scope>
</reference>
<evidence type="ECO:0000313" key="2">
    <source>
        <dbReference type="EMBL" id="KKM76673.1"/>
    </source>
</evidence>
<keyword evidence="1" id="KW-0812">Transmembrane</keyword>
<dbReference type="InterPro" id="IPR036259">
    <property type="entry name" value="MFS_trans_sf"/>
</dbReference>
<feature type="transmembrane region" description="Helical" evidence="1">
    <location>
        <begin position="70"/>
        <end position="90"/>
    </location>
</feature>